<evidence type="ECO:0000313" key="2">
    <source>
        <dbReference type="EMBL" id="SDE33505.1"/>
    </source>
</evidence>
<dbReference type="EMBL" id="FMZW01000024">
    <property type="protein sequence ID" value="SDE33505.1"/>
    <property type="molecule type" value="Genomic_DNA"/>
</dbReference>
<keyword evidence="1" id="KW-0472">Membrane</keyword>
<dbReference type="Proteomes" id="UP000199245">
    <property type="component" value="Unassembled WGS sequence"/>
</dbReference>
<reference evidence="2 3" key="1">
    <citation type="submission" date="2016-10" db="EMBL/GenBank/DDBJ databases">
        <authorList>
            <person name="de Groot N.N."/>
        </authorList>
    </citation>
    <scope>NUCLEOTIDE SEQUENCE [LARGE SCALE GENOMIC DNA]</scope>
    <source>
        <strain evidence="2 3">R5</strain>
    </source>
</reference>
<evidence type="ECO:0000313" key="3">
    <source>
        <dbReference type="Proteomes" id="UP000199245"/>
    </source>
</evidence>
<proteinExistence type="predicted"/>
<keyword evidence="1" id="KW-1133">Transmembrane helix</keyword>
<protein>
    <submittedName>
        <fullName evidence="2">Uncharacterized protein</fullName>
    </submittedName>
</protein>
<evidence type="ECO:0000256" key="1">
    <source>
        <dbReference type="SAM" id="Phobius"/>
    </source>
</evidence>
<gene>
    <name evidence="2" type="ORF">SAMN05216337_102415</name>
</gene>
<dbReference type="AlphaFoldDB" id="A0A1G7C4Z3"/>
<organism evidence="2 3">
    <name type="scientific">Bradyrhizobium brasilense</name>
    <dbReference type="NCBI Taxonomy" id="1419277"/>
    <lineage>
        <taxon>Bacteria</taxon>
        <taxon>Pseudomonadati</taxon>
        <taxon>Pseudomonadota</taxon>
        <taxon>Alphaproteobacteria</taxon>
        <taxon>Hyphomicrobiales</taxon>
        <taxon>Nitrobacteraceae</taxon>
        <taxon>Bradyrhizobium</taxon>
    </lineage>
</organism>
<keyword evidence="1" id="KW-0812">Transmembrane</keyword>
<sequence>MKEATKRAASEALAQMLAVTAMLVIASVIFYWH</sequence>
<accession>A0A1G7C4Z3</accession>
<feature type="transmembrane region" description="Helical" evidence="1">
    <location>
        <begin position="12"/>
        <end position="32"/>
    </location>
</feature>
<name>A0A1G7C4Z3_9BRAD</name>